<sequence length="156" mass="17417">MDAVAAVTPSKLSILIARSNVFPPIGSCFARRFPSKLCTCISISRQGHRRRGLVVRAASSSGSSTNKIAPLRLESSDWAVSFLDFEYQQLELLQTDRDADQQKQDPSASSGTDLVLYRRIAELWWSEETCSGAVTFGSFLWDVESYVESRYHFGLN</sequence>
<dbReference type="PANTHER" id="PTHR31808:SF4">
    <property type="entry name" value="LIGASE, PUTATIVE (DUF760)-RELATED"/>
    <property type="match status" value="1"/>
</dbReference>
<accession>A0AAN9J3H8</accession>
<proteinExistence type="predicted"/>
<evidence type="ECO:0000313" key="2">
    <source>
        <dbReference type="Proteomes" id="UP001372338"/>
    </source>
</evidence>
<dbReference type="AlphaFoldDB" id="A0AAN9J3H8"/>
<dbReference type="Proteomes" id="UP001372338">
    <property type="component" value="Unassembled WGS sequence"/>
</dbReference>
<reference evidence="1 2" key="1">
    <citation type="submission" date="2024-01" db="EMBL/GenBank/DDBJ databases">
        <title>The genomes of 5 underutilized Papilionoideae crops provide insights into root nodulation and disease resistanc.</title>
        <authorList>
            <person name="Yuan L."/>
        </authorList>
    </citation>
    <scope>NUCLEOTIDE SEQUENCE [LARGE SCALE GENOMIC DNA]</scope>
    <source>
        <strain evidence="1">ZHUSHIDOU_FW_LH</strain>
        <tissue evidence="1">Leaf</tissue>
    </source>
</reference>
<protein>
    <submittedName>
        <fullName evidence="1">Uncharacterized protein</fullName>
    </submittedName>
</protein>
<dbReference type="PANTHER" id="PTHR31808">
    <property type="entry name" value="EXPRESSED PROTEIN"/>
    <property type="match status" value="1"/>
</dbReference>
<dbReference type="InterPro" id="IPR038925">
    <property type="entry name" value="At3g17800-like"/>
</dbReference>
<gene>
    <name evidence="1" type="ORF">RIF29_04445</name>
</gene>
<dbReference type="EMBL" id="JAYWIO010000001">
    <property type="protein sequence ID" value="KAK7290199.1"/>
    <property type="molecule type" value="Genomic_DNA"/>
</dbReference>
<comment type="caution">
    <text evidence="1">The sequence shown here is derived from an EMBL/GenBank/DDBJ whole genome shotgun (WGS) entry which is preliminary data.</text>
</comment>
<organism evidence="1 2">
    <name type="scientific">Crotalaria pallida</name>
    <name type="common">Smooth rattlebox</name>
    <name type="synonym">Crotalaria striata</name>
    <dbReference type="NCBI Taxonomy" id="3830"/>
    <lineage>
        <taxon>Eukaryota</taxon>
        <taxon>Viridiplantae</taxon>
        <taxon>Streptophyta</taxon>
        <taxon>Embryophyta</taxon>
        <taxon>Tracheophyta</taxon>
        <taxon>Spermatophyta</taxon>
        <taxon>Magnoliopsida</taxon>
        <taxon>eudicotyledons</taxon>
        <taxon>Gunneridae</taxon>
        <taxon>Pentapetalae</taxon>
        <taxon>rosids</taxon>
        <taxon>fabids</taxon>
        <taxon>Fabales</taxon>
        <taxon>Fabaceae</taxon>
        <taxon>Papilionoideae</taxon>
        <taxon>50 kb inversion clade</taxon>
        <taxon>genistoids sensu lato</taxon>
        <taxon>core genistoids</taxon>
        <taxon>Crotalarieae</taxon>
        <taxon>Crotalaria</taxon>
    </lineage>
</organism>
<evidence type="ECO:0000313" key="1">
    <source>
        <dbReference type="EMBL" id="KAK7290199.1"/>
    </source>
</evidence>
<name>A0AAN9J3H8_CROPI</name>
<keyword evidence="2" id="KW-1185">Reference proteome</keyword>